<evidence type="ECO:0000313" key="3">
    <source>
        <dbReference type="Proteomes" id="UP000313231"/>
    </source>
</evidence>
<dbReference type="AlphaFoldDB" id="A0A5C4W592"/>
<dbReference type="Proteomes" id="UP000313231">
    <property type="component" value="Unassembled WGS sequence"/>
</dbReference>
<dbReference type="RefSeq" id="WP_139622163.1">
    <property type="nucleotide sequence ID" value="NZ_VDMP01000020.1"/>
</dbReference>
<sequence length="510" mass="54132">MEATEPPAAPPSPGRAGVSAGRRIPPWILPLGTAVAALIALLSWGIATPVGSTPDDDFHMPSIWCAPGTETGRCELSPKGTDFRRVPGLLSEKAICYRSDGGATSGRCQERQAPKHLVATDRGNWDHSYPPLYYRTMSLFVFDRAGESILLIRGVNALLAVGLLGALWWALPRKEKPLAVVPMAVMSVPLITYFIPSTNPSTWTITGCAALLPALWALPAASRKRGVALSVIAVVSALLAAGARTDGALFVLMTVGLVGLMRFREYLAAPLRLVAPALSALVGAGFFLSAGQSSVLAGDITTLDRDIGTFDLLAHNFLNMPDLLLGAVGLGSVGMTGWLDTRFSSLPSYLVLGVWAAMITVGLRAMTRAKAVGVTLVALSLLVYPLFILGQVRAVVGEMMQARYMLPLLIMLTATALLGADGVAARLSRRSYLLAVGVLSFAHAVVLHMQIRRYVTGLDVTGFNLSKNVEWWWPHIPGPMAMWVIGSIAFSVAVAGVLSTVRASSRAVAE</sequence>
<organism evidence="2 3">
    <name type="scientific">Nocardioides albidus</name>
    <dbReference type="NCBI Taxonomy" id="1517589"/>
    <lineage>
        <taxon>Bacteria</taxon>
        <taxon>Bacillati</taxon>
        <taxon>Actinomycetota</taxon>
        <taxon>Actinomycetes</taxon>
        <taxon>Propionibacteriales</taxon>
        <taxon>Nocardioidaceae</taxon>
        <taxon>Nocardioides</taxon>
    </lineage>
</organism>
<feature type="transmembrane region" description="Helical" evidence="1">
    <location>
        <begin position="27"/>
        <end position="47"/>
    </location>
</feature>
<feature type="transmembrane region" description="Helical" evidence="1">
    <location>
        <begin position="150"/>
        <end position="171"/>
    </location>
</feature>
<keyword evidence="1" id="KW-0472">Membrane</keyword>
<proteinExistence type="predicted"/>
<protein>
    <submittedName>
        <fullName evidence="2">DUF2142 domain-containing protein</fullName>
    </submittedName>
</protein>
<gene>
    <name evidence="2" type="ORF">FHP29_07100</name>
</gene>
<feature type="transmembrane region" description="Helical" evidence="1">
    <location>
        <begin position="225"/>
        <end position="241"/>
    </location>
</feature>
<keyword evidence="1" id="KW-0812">Transmembrane</keyword>
<feature type="transmembrane region" description="Helical" evidence="1">
    <location>
        <begin position="270"/>
        <end position="290"/>
    </location>
</feature>
<feature type="transmembrane region" description="Helical" evidence="1">
    <location>
        <begin position="404"/>
        <end position="425"/>
    </location>
</feature>
<comment type="caution">
    <text evidence="2">The sequence shown here is derived from an EMBL/GenBank/DDBJ whole genome shotgun (WGS) entry which is preliminary data.</text>
</comment>
<feature type="transmembrane region" description="Helical" evidence="1">
    <location>
        <begin position="178"/>
        <end position="195"/>
    </location>
</feature>
<feature type="transmembrane region" description="Helical" evidence="1">
    <location>
        <begin position="346"/>
        <end position="365"/>
    </location>
</feature>
<feature type="transmembrane region" description="Helical" evidence="1">
    <location>
        <begin position="372"/>
        <end position="392"/>
    </location>
</feature>
<name>A0A5C4W592_9ACTN</name>
<reference evidence="2 3" key="1">
    <citation type="journal article" date="2016" name="Int. J. Syst. Evol. Microbiol.">
        <title>Nocardioides albidus sp. nov., an actinobacterium isolated from garden soil.</title>
        <authorList>
            <person name="Singh H."/>
            <person name="Du J."/>
            <person name="Trinh H."/>
            <person name="Won K."/>
            <person name="Yang J.E."/>
            <person name="Yin C."/>
            <person name="Kook M."/>
            <person name="Yi T.H."/>
        </authorList>
    </citation>
    <scope>NUCLEOTIDE SEQUENCE [LARGE SCALE GENOMIC DNA]</scope>
    <source>
        <strain evidence="2 3">CCTCC AB 2015297</strain>
    </source>
</reference>
<dbReference type="Pfam" id="PF09913">
    <property type="entry name" value="DUF2142"/>
    <property type="match status" value="1"/>
</dbReference>
<feature type="transmembrane region" description="Helical" evidence="1">
    <location>
        <begin position="201"/>
        <end position="218"/>
    </location>
</feature>
<evidence type="ECO:0000256" key="1">
    <source>
        <dbReference type="SAM" id="Phobius"/>
    </source>
</evidence>
<feature type="transmembrane region" description="Helical" evidence="1">
    <location>
        <begin position="480"/>
        <end position="501"/>
    </location>
</feature>
<keyword evidence="3" id="KW-1185">Reference proteome</keyword>
<feature type="transmembrane region" description="Helical" evidence="1">
    <location>
        <begin position="432"/>
        <end position="451"/>
    </location>
</feature>
<keyword evidence="1" id="KW-1133">Transmembrane helix</keyword>
<dbReference type="OrthoDB" id="3266966at2"/>
<dbReference type="InterPro" id="IPR018674">
    <property type="entry name" value="DUF2142_membrane"/>
</dbReference>
<accession>A0A5C4W592</accession>
<dbReference type="EMBL" id="VDMP01000020">
    <property type="protein sequence ID" value="TNM42766.1"/>
    <property type="molecule type" value="Genomic_DNA"/>
</dbReference>
<evidence type="ECO:0000313" key="2">
    <source>
        <dbReference type="EMBL" id="TNM42766.1"/>
    </source>
</evidence>